<feature type="domain" description="DUF6850" evidence="1">
    <location>
        <begin position="8"/>
        <end position="245"/>
    </location>
</feature>
<organism evidence="2">
    <name type="scientific">bioreactor metagenome</name>
    <dbReference type="NCBI Taxonomy" id="1076179"/>
    <lineage>
        <taxon>unclassified sequences</taxon>
        <taxon>metagenomes</taxon>
        <taxon>ecological metagenomes</taxon>
    </lineage>
</organism>
<name>A0A645FU21_9ZZZZ</name>
<evidence type="ECO:0000313" key="2">
    <source>
        <dbReference type="EMBL" id="MPN17968.1"/>
    </source>
</evidence>
<dbReference type="EMBL" id="VSSQ01065222">
    <property type="protein sequence ID" value="MPN17968.1"/>
    <property type="molecule type" value="Genomic_DNA"/>
</dbReference>
<comment type="caution">
    <text evidence="2">The sequence shown here is derived from an EMBL/GenBank/DDBJ whole genome shotgun (WGS) entry which is preliminary data.</text>
</comment>
<dbReference type="Pfam" id="PF21012">
    <property type="entry name" value="DUF6850"/>
    <property type="match status" value="1"/>
</dbReference>
<sequence length="245" mass="28157">MGHENDYDGDSYSKRYAYTDILKYKYDGRFQYKGNGADHILSLSFLSDENASYYVVNSYEQIPEELNNYRYFEYGKVLRYMTNYQKYGAEYKTFIRDGEWKCSWILAAGVNRQIVEKDYRLYPAQYQQEITVDNAYLRVNKDFEIGDNSLFNLDLNGSYSTGKGDALDVKNPITAGSLRQNTNLLYTDFNYNTAEIISAGIGARYTRIMDSQKGRALYVGAAYKHYDAGDLGTRGVISLSLGMNF</sequence>
<accession>A0A645FU21</accession>
<dbReference type="AlphaFoldDB" id="A0A645FU21"/>
<dbReference type="InterPro" id="IPR049236">
    <property type="entry name" value="DUF6850"/>
</dbReference>
<protein>
    <recommendedName>
        <fullName evidence="1">DUF6850 domain-containing protein</fullName>
    </recommendedName>
</protein>
<proteinExistence type="predicted"/>
<reference evidence="2" key="1">
    <citation type="submission" date="2019-08" db="EMBL/GenBank/DDBJ databases">
        <authorList>
            <person name="Kucharzyk K."/>
            <person name="Murdoch R.W."/>
            <person name="Higgins S."/>
            <person name="Loffler F."/>
        </authorList>
    </citation>
    <scope>NUCLEOTIDE SEQUENCE</scope>
</reference>
<evidence type="ECO:0000259" key="1">
    <source>
        <dbReference type="Pfam" id="PF21012"/>
    </source>
</evidence>
<gene>
    <name evidence="2" type="ORF">SDC9_165326</name>
</gene>